<comment type="similarity">
    <text evidence="2 8">Belongs to the methyltransferase superfamily. LCMT family.</text>
</comment>
<dbReference type="InterPro" id="IPR029063">
    <property type="entry name" value="SAM-dependent_MTases_sf"/>
</dbReference>
<evidence type="ECO:0000256" key="1">
    <source>
        <dbReference type="ARBA" id="ARBA00000724"/>
    </source>
</evidence>
<accession>A0A167JSY9</accession>
<dbReference type="STRING" id="1330018.A0A167JSY9"/>
<evidence type="ECO:0000256" key="9">
    <source>
        <dbReference type="PIRSR" id="PIRSR016305-1"/>
    </source>
</evidence>
<evidence type="ECO:0000256" key="4">
    <source>
        <dbReference type="ARBA" id="ARBA00017497"/>
    </source>
</evidence>
<gene>
    <name evidence="10" type="ORF">CALVIDRAFT_485147</name>
</gene>
<reference evidence="10 11" key="1">
    <citation type="journal article" date="2016" name="Mol. Biol. Evol.">
        <title>Comparative Genomics of Early-Diverging Mushroom-Forming Fungi Provides Insights into the Origins of Lignocellulose Decay Capabilities.</title>
        <authorList>
            <person name="Nagy L.G."/>
            <person name="Riley R."/>
            <person name="Tritt A."/>
            <person name="Adam C."/>
            <person name="Daum C."/>
            <person name="Floudas D."/>
            <person name="Sun H."/>
            <person name="Yadav J.S."/>
            <person name="Pangilinan J."/>
            <person name="Larsson K.H."/>
            <person name="Matsuura K."/>
            <person name="Barry K."/>
            <person name="Labutti K."/>
            <person name="Kuo R."/>
            <person name="Ohm R.A."/>
            <person name="Bhattacharya S.S."/>
            <person name="Shirouzu T."/>
            <person name="Yoshinaga Y."/>
            <person name="Martin F.M."/>
            <person name="Grigoriev I.V."/>
            <person name="Hibbett D.S."/>
        </authorList>
    </citation>
    <scope>NUCLEOTIDE SEQUENCE [LARGE SCALE GENOMIC DNA]</scope>
    <source>
        <strain evidence="10 11">TUFC12733</strain>
    </source>
</reference>
<evidence type="ECO:0000256" key="3">
    <source>
        <dbReference type="ARBA" id="ARBA00012834"/>
    </source>
</evidence>
<dbReference type="GO" id="GO:0032259">
    <property type="term" value="P:methylation"/>
    <property type="evidence" value="ECO:0007669"/>
    <property type="project" value="UniProtKB-KW"/>
</dbReference>
<comment type="catalytic activity">
    <reaction evidence="1 8">
        <text>[phosphatase 2A protein]-C-terminal L-leucine + S-adenosyl-L-methionine = [phosphatase 2A protein]-C-terminal L-leucine methyl ester + S-adenosyl-L-homocysteine</text>
        <dbReference type="Rhea" id="RHEA:48544"/>
        <dbReference type="Rhea" id="RHEA-COMP:12134"/>
        <dbReference type="Rhea" id="RHEA-COMP:12135"/>
        <dbReference type="ChEBI" id="CHEBI:57856"/>
        <dbReference type="ChEBI" id="CHEBI:59789"/>
        <dbReference type="ChEBI" id="CHEBI:90516"/>
        <dbReference type="ChEBI" id="CHEBI:90517"/>
        <dbReference type="EC" id="2.1.1.233"/>
    </reaction>
</comment>
<protein>
    <recommendedName>
        <fullName evidence="4 8">Leucine carboxyl methyltransferase 1</fullName>
        <ecNumber evidence="3 8">2.1.1.233</ecNumber>
    </recommendedName>
</protein>
<evidence type="ECO:0000256" key="6">
    <source>
        <dbReference type="ARBA" id="ARBA00022679"/>
    </source>
</evidence>
<evidence type="ECO:0000256" key="8">
    <source>
        <dbReference type="PIRNR" id="PIRNR016305"/>
    </source>
</evidence>
<evidence type="ECO:0000313" key="10">
    <source>
        <dbReference type="EMBL" id="KZO93872.1"/>
    </source>
</evidence>
<dbReference type="PANTHER" id="PTHR13600:SF21">
    <property type="entry name" value="LEUCINE CARBOXYL METHYLTRANSFERASE 1"/>
    <property type="match status" value="1"/>
</dbReference>
<feature type="binding site" evidence="9">
    <location>
        <position position="87"/>
    </location>
    <ligand>
        <name>S-adenosyl-L-methionine</name>
        <dbReference type="ChEBI" id="CHEBI:59789"/>
    </ligand>
</feature>
<dbReference type="EC" id="2.1.1.233" evidence="3 8"/>
<keyword evidence="6 8" id="KW-0808">Transferase</keyword>
<dbReference type="EMBL" id="KV417298">
    <property type="protein sequence ID" value="KZO93872.1"/>
    <property type="molecule type" value="Genomic_DNA"/>
</dbReference>
<dbReference type="Pfam" id="PF04072">
    <property type="entry name" value="LCM"/>
    <property type="match status" value="1"/>
</dbReference>
<dbReference type="AlphaFoldDB" id="A0A167JSY9"/>
<dbReference type="InterPro" id="IPR016651">
    <property type="entry name" value="LCMT1"/>
</dbReference>
<feature type="binding site" evidence="9">
    <location>
        <position position="60"/>
    </location>
    <ligand>
        <name>S-adenosyl-L-methionine</name>
        <dbReference type="ChEBI" id="CHEBI:59789"/>
    </ligand>
</feature>
<evidence type="ECO:0000256" key="5">
    <source>
        <dbReference type="ARBA" id="ARBA00022603"/>
    </source>
</evidence>
<proteinExistence type="inferred from homology"/>
<feature type="binding site" evidence="9">
    <location>
        <position position="183"/>
    </location>
    <ligand>
        <name>S-adenosyl-L-methionine</name>
        <dbReference type="ChEBI" id="CHEBI:59789"/>
    </ligand>
</feature>
<dbReference type="PANTHER" id="PTHR13600">
    <property type="entry name" value="LEUCINE CARBOXYL METHYLTRANSFERASE"/>
    <property type="match status" value="1"/>
</dbReference>
<comment type="function">
    <text evidence="8">Methylates the carboxyl group of the C-terminal leucine residue of protein phosphatase 2A catalytic subunits to form alpha-leucine ester residues.</text>
</comment>
<organism evidence="10 11">
    <name type="scientific">Calocera viscosa (strain TUFC12733)</name>
    <dbReference type="NCBI Taxonomy" id="1330018"/>
    <lineage>
        <taxon>Eukaryota</taxon>
        <taxon>Fungi</taxon>
        <taxon>Dikarya</taxon>
        <taxon>Basidiomycota</taxon>
        <taxon>Agaricomycotina</taxon>
        <taxon>Dacrymycetes</taxon>
        <taxon>Dacrymycetales</taxon>
        <taxon>Dacrymycetaceae</taxon>
        <taxon>Calocera</taxon>
    </lineage>
</organism>
<name>A0A167JSY9_CALVF</name>
<dbReference type="Gene3D" id="3.40.50.150">
    <property type="entry name" value="Vaccinia Virus protein VP39"/>
    <property type="match status" value="1"/>
</dbReference>
<dbReference type="Proteomes" id="UP000076738">
    <property type="component" value="Unassembled WGS sequence"/>
</dbReference>
<evidence type="ECO:0000256" key="7">
    <source>
        <dbReference type="ARBA" id="ARBA00022691"/>
    </source>
</evidence>
<dbReference type="PIRSF" id="PIRSF016305">
    <property type="entry name" value="LCM_mtfrase"/>
    <property type="match status" value="1"/>
</dbReference>
<keyword evidence="5 8" id="KW-0489">Methyltransferase</keyword>
<dbReference type="OrthoDB" id="203237at2759"/>
<evidence type="ECO:0000256" key="2">
    <source>
        <dbReference type="ARBA" id="ARBA00010703"/>
    </source>
</evidence>
<keyword evidence="7 8" id="KW-0949">S-adenosyl-L-methionine</keyword>
<evidence type="ECO:0000313" key="11">
    <source>
        <dbReference type="Proteomes" id="UP000076738"/>
    </source>
</evidence>
<sequence>MFSPPDTDSATRSTDQDALHARLSASRLGYIPDPWAALFLSRPQGVQNRPGLINVGTWLRTRSVDLLVEEFIARVEGGGKVQVLSVGAGSDTRFWRLATGPLKDRLAKYIEVDFPEITSSKARSIWKHARLKVVLGACKLDAGGTALHSEVYHLLPFDLRQPPAALGALLNLDAALPTLLLAECVLPYMPPEAGGALLHWATAGLGLGGERVPVGVVLYEMFGLGDAFGGVMRENLAARGVSIPGTLPSLHALQERFEAAGYTQSSALTLQDIRTHYVPRSETERVATLELIDEYEELDLVLRHYAVAWASKGLAGEGEGEWGLRKAGEGEES</sequence>
<dbReference type="GO" id="GO:0018423">
    <property type="term" value="F:protein C-terminal leucine carboxyl O-methyltransferase activity"/>
    <property type="evidence" value="ECO:0007669"/>
    <property type="project" value="UniProtKB-EC"/>
</dbReference>
<dbReference type="SUPFAM" id="SSF53335">
    <property type="entry name" value="S-adenosyl-L-methionine-dependent methyltransferases"/>
    <property type="match status" value="1"/>
</dbReference>
<feature type="binding site" evidence="9">
    <location>
        <begin position="158"/>
        <end position="159"/>
    </location>
    <ligand>
        <name>S-adenosyl-L-methionine</name>
        <dbReference type="ChEBI" id="CHEBI:59789"/>
    </ligand>
</feature>
<dbReference type="InterPro" id="IPR007213">
    <property type="entry name" value="Ppm1/Ppm2/Tcmp"/>
</dbReference>
<keyword evidence="11" id="KW-1185">Reference proteome</keyword>